<reference evidence="5" key="1">
    <citation type="submission" date="2016-08" db="EMBL/GenBank/DDBJ databases">
        <authorList>
            <person name="Varghese N."/>
            <person name="Submissions Spin"/>
        </authorList>
    </citation>
    <scope>NUCLEOTIDE SEQUENCE [LARGE SCALE GENOMIC DNA]</scope>
    <source>
        <strain evidence="5">R-53144</strain>
    </source>
</reference>
<accession>A0A1C4AIZ0</accession>
<proteinExistence type="predicted"/>
<dbReference type="InterPro" id="IPR009948">
    <property type="entry name" value="Syd"/>
</dbReference>
<protein>
    <submittedName>
        <fullName evidence="4">SecY interacting protein Syd</fullName>
    </submittedName>
</protein>
<evidence type="ECO:0000256" key="1">
    <source>
        <dbReference type="ARBA" id="ARBA00022475"/>
    </source>
</evidence>
<keyword evidence="2" id="KW-0997">Cell inner membrane</keyword>
<evidence type="ECO:0000313" key="4">
    <source>
        <dbReference type="EMBL" id="SCB94491.1"/>
    </source>
</evidence>
<evidence type="ECO:0000313" key="5">
    <source>
        <dbReference type="Proteomes" id="UP000199698"/>
    </source>
</evidence>
<dbReference type="CDD" id="cd16323">
    <property type="entry name" value="Syd"/>
    <property type="match status" value="1"/>
</dbReference>
<evidence type="ECO:0000256" key="2">
    <source>
        <dbReference type="ARBA" id="ARBA00022519"/>
    </source>
</evidence>
<dbReference type="Gene3D" id="3.40.1580.20">
    <property type="entry name" value="Syd protein"/>
    <property type="match status" value="1"/>
</dbReference>
<gene>
    <name evidence="4" type="ORF">GA0061080_101137</name>
</gene>
<dbReference type="AlphaFoldDB" id="A0A1C4AIZ0"/>
<name>A0A1C4AIZ0_9GAMM</name>
<dbReference type="Proteomes" id="UP000199698">
    <property type="component" value="Unassembled WGS sequence"/>
</dbReference>
<dbReference type="RefSeq" id="WP_091121767.1">
    <property type="nucleotide sequence ID" value="NZ_FMBA01000011.1"/>
</dbReference>
<dbReference type="OrthoDB" id="5599437at2"/>
<evidence type="ECO:0000256" key="3">
    <source>
        <dbReference type="ARBA" id="ARBA00023136"/>
    </source>
</evidence>
<dbReference type="NCBIfam" id="NF003439">
    <property type="entry name" value="PRK04968.1"/>
    <property type="match status" value="1"/>
</dbReference>
<dbReference type="STRING" id="1798183.GA0061080_101137"/>
<dbReference type="EMBL" id="FMBA01000011">
    <property type="protein sequence ID" value="SCB94491.1"/>
    <property type="molecule type" value="Genomic_DNA"/>
</dbReference>
<dbReference type="Pfam" id="PF07348">
    <property type="entry name" value="Syd"/>
    <property type="match status" value="1"/>
</dbReference>
<keyword evidence="1" id="KW-1003">Cell membrane</keyword>
<keyword evidence="3" id="KW-0472">Membrane</keyword>
<keyword evidence="5" id="KW-1185">Reference proteome</keyword>
<dbReference type="InterPro" id="IPR038228">
    <property type="entry name" value="Syd_sf"/>
</dbReference>
<organism evidence="4 5">
    <name type="scientific">Gilliamella intestini</name>
    <dbReference type="NCBI Taxonomy" id="1798183"/>
    <lineage>
        <taxon>Bacteria</taxon>
        <taxon>Pseudomonadati</taxon>
        <taxon>Pseudomonadota</taxon>
        <taxon>Gammaproteobacteria</taxon>
        <taxon>Orbales</taxon>
        <taxon>Orbaceae</taxon>
        <taxon>Gilliamella</taxon>
    </lineage>
</organism>
<sequence length="177" mass="20026">MDIQDKTALIDFTSRWIEQFDNAPQSEELHAIPSPCILKTEQLTVYWQPFLLTPPRSLTIVEQLVGITLHPSSHVFYGTQYAGNMTAKFNNINLVLIQPWNDDDFSNLEQNLIAHLSQQKKLRRTPTVFIASTDESTEIISLNNLTGEVVKEDLITGELTVLGDDLPQFLQQLVANC</sequence>
<dbReference type="GO" id="GO:0009898">
    <property type="term" value="C:cytoplasmic side of plasma membrane"/>
    <property type="evidence" value="ECO:0007669"/>
    <property type="project" value="InterPro"/>
</dbReference>